<keyword evidence="2" id="KW-1185">Reference proteome</keyword>
<evidence type="ECO:0000313" key="1">
    <source>
        <dbReference type="EMBL" id="MCI16273.1"/>
    </source>
</evidence>
<dbReference type="Proteomes" id="UP000265520">
    <property type="component" value="Unassembled WGS sequence"/>
</dbReference>
<organism evidence="1 2">
    <name type="scientific">Trifolium medium</name>
    <dbReference type="NCBI Taxonomy" id="97028"/>
    <lineage>
        <taxon>Eukaryota</taxon>
        <taxon>Viridiplantae</taxon>
        <taxon>Streptophyta</taxon>
        <taxon>Embryophyta</taxon>
        <taxon>Tracheophyta</taxon>
        <taxon>Spermatophyta</taxon>
        <taxon>Magnoliopsida</taxon>
        <taxon>eudicotyledons</taxon>
        <taxon>Gunneridae</taxon>
        <taxon>Pentapetalae</taxon>
        <taxon>rosids</taxon>
        <taxon>fabids</taxon>
        <taxon>Fabales</taxon>
        <taxon>Fabaceae</taxon>
        <taxon>Papilionoideae</taxon>
        <taxon>50 kb inversion clade</taxon>
        <taxon>NPAAA clade</taxon>
        <taxon>Hologalegina</taxon>
        <taxon>IRL clade</taxon>
        <taxon>Trifolieae</taxon>
        <taxon>Trifolium</taxon>
    </lineage>
</organism>
<protein>
    <submittedName>
        <fullName evidence="1">Uncharacterized protein</fullName>
    </submittedName>
</protein>
<evidence type="ECO:0000313" key="2">
    <source>
        <dbReference type="Proteomes" id="UP000265520"/>
    </source>
</evidence>
<comment type="caution">
    <text evidence="1">The sequence shown here is derived from an EMBL/GenBank/DDBJ whole genome shotgun (WGS) entry which is preliminary data.</text>
</comment>
<name>A0A392PVZ0_9FABA</name>
<sequence length="24" mass="2784">CNSDEVEELTRMMPAWLCRLQTSA</sequence>
<proteinExistence type="predicted"/>
<accession>A0A392PVZ0</accession>
<feature type="non-terminal residue" evidence="1">
    <location>
        <position position="1"/>
    </location>
</feature>
<reference evidence="1 2" key="1">
    <citation type="journal article" date="2018" name="Front. Plant Sci.">
        <title>Red Clover (Trifolium pratense) and Zigzag Clover (T. medium) - A Picture of Genomic Similarities and Differences.</title>
        <authorList>
            <person name="Dluhosova J."/>
            <person name="Istvanek J."/>
            <person name="Nedelnik J."/>
            <person name="Repkova J."/>
        </authorList>
    </citation>
    <scope>NUCLEOTIDE SEQUENCE [LARGE SCALE GENOMIC DNA]</scope>
    <source>
        <strain evidence="2">cv. 10/8</strain>
        <tissue evidence="1">Leaf</tissue>
    </source>
</reference>
<dbReference type="EMBL" id="LXQA010100101">
    <property type="protein sequence ID" value="MCI16273.1"/>
    <property type="molecule type" value="Genomic_DNA"/>
</dbReference>
<dbReference type="AlphaFoldDB" id="A0A392PVZ0"/>